<reference evidence="1" key="1">
    <citation type="submission" date="2022-01" db="EMBL/GenBank/DDBJ databases">
        <title>Paenibacillus spongiae sp. nov., isolated from marine sponge.</title>
        <authorList>
            <person name="Li Z."/>
            <person name="Zhang M."/>
        </authorList>
    </citation>
    <scope>NUCLEOTIDE SEQUENCE</scope>
    <source>
        <strain evidence="1">PHS-Z3</strain>
    </source>
</reference>
<keyword evidence="2" id="KW-1185">Reference proteome</keyword>
<name>A0ABY5S0D6_9BACL</name>
<gene>
    <name evidence="1" type="ORF">L1F29_17645</name>
</gene>
<evidence type="ECO:0000313" key="1">
    <source>
        <dbReference type="EMBL" id="UVI27306.1"/>
    </source>
</evidence>
<protein>
    <submittedName>
        <fullName evidence="1">DUF5696 domain-containing protein</fullName>
    </submittedName>
</protein>
<dbReference type="EMBL" id="CP091430">
    <property type="protein sequence ID" value="UVI27306.1"/>
    <property type="molecule type" value="Genomic_DNA"/>
</dbReference>
<evidence type="ECO:0000313" key="2">
    <source>
        <dbReference type="Proteomes" id="UP001057877"/>
    </source>
</evidence>
<dbReference type="Proteomes" id="UP001057877">
    <property type="component" value="Chromosome"/>
</dbReference>
<accession>A0ABY5S0D6</accession>
<sequence>MVKRLWPASLKLRAAYLLVLAIVISAAAIIAAKWDSLPRLEDMNIGSPPDAMLPVIQGVAWKPPAADADGFALVTENERFALLLDPRTSQIAVRNKQNGFLWRSNPESGKLGEETVKGMLLDNLQSPYVLEYVSGTETKRSVTNTRDPKLKIAYVQMTNGIQATYAHTGLELSFAIQYTLTEHGLEAAIPSEGIQETGGYKIFAISLLPFFGAVSGVEEEGYLFVPDGPGGLIRYDRKRPSGRYGYEFPIYGIDPANLKNRDQKTQREPISYPVFGLKRGDQAFAAIVKEGKYAASVKALPAGMVSTYHSLSANFSYREEYGRKVSGVTDKVVNTVQKERIRQDRRVEYRLLSGSDANYSGMAAAYRSYLEDNGELARKLSAADRMPLQLSLIAGGTKPRFGGYSYEPATTFGQAEQIVEELKSGGVANLRVTYQGWQNSGYAETDKRFPIAAAIGGNDGAKRFVDRMHEQGVKVLFEDYMAWKNPKHSAFSVKSDGIRSIDSTVLQEREAEMETNALTGGGIGRFIVNPVKAIRAQKETIDTLKAIGADGIHYVEGPGNLVYADYNPRAPLSRQDTAFYYTSLMDYTRSQLGSVGVYRGNDYSLGHADFIEELPTESSYDFIIDETVPFYPMVVHGAVEYTATAANLRSDYDSGLLKAIEYGAIPYFKLTYSPSRTLKETDYDYIYSSEYAIWKDRILDEYSRFNKLAAVYNQRMIHHEKTADGIFVTTYEDGTRVTVNYKTISFDVAGGGAQ</sequence>
<dbReference type="RefSeq" id="WP_258383391.1">
    <property type="nucleotide sequence ID" value="NZ_CP091430.1"/>
</dbReference>
<dbReference type="Pfam" id="PF18952">
    <property type="entry name" value="DUF5696"/>
    <property type="match status" value="1"/>
</dbReference>
<dbReference type="InterPro" id="IPR043751">
    <property type="entry name" value="DUF5696"/>
</dbReference>
<proteinExistence type="predicted"/>
<organism evidence="1 2">
    <name type="scientific">Paenibacillus spongiae</name>
    <dbReference type="NCBI Taxonomy" id="2909671"/>
    <lineage>
        <taxon>Bacteria</taxon>
        <taxon>Bacillati</taxon>
        <taxon>Bacillota</taxon>
        <taxon>Bacilli</taxon>
        <taxon>Bacillales</taxon>
        <taxon>Paenibacillaceae</taxon>
        <taxon>Paenibacillus</taxon>
    </lineage>
</organism>